<feature type="signal peptide" evidence="1">
    <location>
        <begin position="1"/>
        <end position="19"/>
    </location>
</feature>
<gene>
    <name evidence="2" type="ORF">ATE48_04940</name>
</gene>
<evidence type="ECO:0000313" key="3">
    <source>
        <dbReference type="Proteomes" id="UP000092498"/>
    </source>
</evidence>
<proteinExistence type="predicted"/>
<dbReference type="OrthoDB" id="743079at2"/>
<keyword evidence="1" id="KW-0732">Signal</keyword>
<evidence type="ECO:0000256" key="1">
    <source>
        <dbReference type="SAM" id="SignalP"/>
    </source>
</evidence>
<organism evidence="2 3">
    <name type="scientific">Candidatus Viadribacter manganicus</name>
    <dbReference type="NCBI Taxonomy" id="1759059"/>
    <lineage>
        <taxon>Bacteria</taxon>
        <taxon>Pseudomonadati</taxon>
        <taxon>Pseudomonadota</taxon>
        <taxon>Alphaproteobacteria</taxon>
        <taxon>Hyphomonadales</taxon>
        <taxon>Hyphomonadaceae</taxon>
        <taxon>Candidatus Viadribacter</taxon>
    </lineage>
</organism>
<dbReference type="Proteomes" id="UP000092498">
    <property type="component" value="Chromosome"/>
</dbReference>
<keyword evidence="3" id="KW-1185">Reference proteome</keyword>
<dbReference type="InParanoid" id="A0A1B1AFG7"/>
<dbReference type="EMBL" id="CP013244">
    <property type="protein sequence ID" value="ANP45302.1"/>
    <property type="molecule type" value="Genomic_DNA"/>
</dbReference>
<dbReference type="Gene3D" id="2.60.460.10">
    <property type="entry name" value="protein yfey like domain"/>
    <property type="match status" value="1"/>
</dbReference>
<reference evidence="2 3" key="1">
    <citation type="submission" date="2015-11" db="EMBL/GenBank/DDBJ databases">
        <title>Whole-Genome Sequence of Candidatus Oderbacter manganicum from the National Park Lower Oder Valley, Germany.</title>
        <authorList>
            <person name="Braun B."/>
            <person name="Liere K."/>
            <person name="Szewzyk U."/>
        </authorList>
    </citation>
    <scope>NUCLEOTIDE SEQUENCE [LARGE SCALE GENOMIC DNA]</scope>
    <source>
        <strain evidence="2 3">OTSz_A_272</strain>
    </source>
</reference>
<dbReference type="AlphaFoldDB" id="A0A1B1AFG7"/>
<dbReference type="InterPro" id="IPR038714">
    <property type="entry name" value="YfeY-like_sf"/>
</dbReference>
<protein>
    <recommendedName>
        <fullName evidence="4">Spondin domain-containing protein</fullName>
    </recommendedName>
</protein>
<evidence type="ECO:0008006" key="4">
    <source>
        <dbReference type="Google" id="ProtNLM"/>
    </source>
</evidence>
<name>A0A1B1AFG7_9PROT</name>
<feature type="chain" id="PRO_5008518709" description="Spondin domain-containing protein" evidence="1">
    <location>
        <begin position="20"/>
        <end position="198"/>
    </location>
</feature>
<dbReference type="RefSeq" id="WP_066768383.1">
    <property type="nucleotide sequence ID" value="NZ_CP013244.1"/>
</dbReference>
<dbReference type="STRING" id="1759059.ATE48_04940"/>
<dbReference type="KEGG" id="cbot:ATE48_04940"/>
<dbReference type="PROSITE" id="PS51257">
    <property type="entry name" value="PROKAR_LIPOPROTEIN"/>
    <property type="match status" value="1"/>
</dbReference>
<evidence type="ECO:0000313" key="2">
    <source>
        <dbReference type="EMBL" id="ANP45302.1"/>
    </source>
</evidence>
<sequence>MRFLIVVATLALAACGQEAQQRETTEAYPVVAAPQTNTMIGAASAAGISSAVAMNVDAVRLAAPNFIVAEVDDQVEGEPFKAITLSAGDEEVFRILPAADGQHAHSIVTRSSQARSDAGEIPGQSKFAIAPPEEVSFCATELIDNMPGFACSTAEDGRFWRVYRLPEGASPAGSFDEIEPDLLHEATLVEMRWIAPRV</sequence>
<accession>A0A1B1AFG7</accession>